<reference evidence="2" key="5">
    <citation type="submission" date="2025-09" db="UniProtKB">
        <authorList>
            <consortium name="Ensembl"/>
        </authorList>
    </citation>
    <scope>IDENTIFICATION</scope>
</reference>
<proteinExistence type="inferred from homology"/>
<dbReference type="GO" id="GO:0005634">
    <property type="term" value="C:nucleus"/>
    <property type="evidence" value="ECO:0007669"/>
    <property type="project" value="TreeGrafter"/>
</dbReference>
<dbReference type="GO" id="GO:0003682">
    <property type="term" value="F:chromatin binding"/>
    <property type="evidence" value="ECO:0007669"/>
    <property type="project" value="TreeGrafter"/>
</dbReference>
<dbReference type="Proteomes" id="UP000314986">
    <property type="component" value="Unassembled WGS sequence"/>
</dbReference>
<sequence length="117" mass="13493">MRCSYYPLLWQLTKVLEDIPCKSLQVSLQQQVTDFCQVCREYLSNTSIVVQEQAFVVLCDLLMVFSHEVVGSEQLPYLPEASLQSELLAFVLKHVFGEQQEESHSAGQQWFQNPLRP</sequence>
<dbReference type="GO" id="GO:0000785">
    <property type="term" value="C:chromatin"/>
    <property type="evidence" value="ECO:0007669"/>
    <property type="project" value="TreeGrafter"/>
</dbReference>
<protein>
    <submittedName>
        <fullName evidence="2">Uncharacterized protein</fullName>
    </submittedName>
</protein>
<name>A0A4W3J7T6_CALMI</name>
<reference evidence="2" key="4">
    <citation type="submission" date="2025-08" db="UniProtKB">
        <authorList>
            <consortium name="Ensembl"/>
        </authorList>
    </citation>
    <scope>IDENTIFICATION</scope>
</reference>
<accession>A0A4W3J7T6</accession>
<dbReference type="AlphaFoldDB" id="A0A4W3J7T6"/>
<dbReference type="OMA" id="CHICSCY"/>
<dbReference type="GO" id="GO:0007062">
    <property type="term" value="P:sister chromatid cohesion"/>
    <property type="evidence" value="ECO:0007669"/>
    <property type="project" value="TreeGrafter"/>
</dbReference>
<evidence type="ECO:0000313" key="3">
    <source>
        <dbReference type="Proteomes" id="UP000314986"/>
    </source>
</evidence>
<reference evidence="3" key="1">
    <citation type="journal article" date="2006" name="Science">
        <title>Ancient noncoding elements conserved in the human genome.</title>
        <authorList>
            <person name="Venkatesh B."/>
            <person name="Kirkness E.F."/>
            <person name="Loh Y.H."/>
            <person name="Halpern A.L."/>
            <person name="Lee A.P."/>
            <person name="Johnson J."/>
            <person name="Dandona N."/>
            <person name="Viswanathan L.D."/>
            <person name="Tay A."/>
            <person name="Venter J.C."/>
            <person name="Strausberg R.L."/>
            <person name="Brenner S."/>
        </authorList>
    </citation>
    <scope>NUCLEOTIDE SEQUENCE [LARGE SCALE GENOMIC DNA]</scope>
</reference>
<dbReference type="PANTHER" id="PTHR11199:SF0">
    <property type="entry name" value="LD34181P-RELATED"/>
    <property type="match status" value="1"/>
</dbReference>
<dbReference type="STRING" id="7868.ENSCMIP00000039284"/>
<keyword evidence="3" id="KW-1185">Reference proteome</keyword>
<dbReference type="InterPro" id="IPR039662">
    <property type="entry name" value="Cohesin_Scc3/SA"/>
</dbReference>
<evidence type="ECO:0000313" key="2">
    <source>
        <dbReference type="Ensembl" id="ENSCMIP00000039284.1"/>
    </source>
</evidence>
<dbReference type="Ensembl" id="ENSCMIT00000039851.1">
    <property type="protein sequence ID" value="ENSCMIP00000039284.1"/>
    <property type="gene ID" value="ENSCMIG00000016462.1"/>
</dbReference>
<reference evidence="3" key="2">
    <citation type="journal article" date="2007" name="PLoS Biol.">
        <title>Survey sequencing and comparative analysis of the elephant shark (Callorhinchus milii) genome.</title>
        <authorList>
            <person name="Venkatesh B."/>
            <person name="Kirkness E.F."/>
            <person name="Loh Y.H."/>
            <person name="Halpern A.L."/>
            <person name="Lee A.P."/>
            <person name="Johnson J."/>
            <person name="Dandona N."/>
            <person name="Viswanathan L.D."/>
            <person name="Tay A."/>
            <person name="Venter J.C."/>
            <person name="Strausberg R.L."/>
            <person name="Brenner S."/>
        </authorList>
    </citation>
    <scope>NUCLEOTIDE SEQUENCE [LARGE SCALE GENOMIC DNA]</scope>
</reference>
<evidence type="ECO:0000256" key="1">
    <source>
        <dbReference type="ARBA" id="ARBA00005486"/>
    </source>
</evidence>
<dbReference type="GO" id="GO:0008278">
    <property type="term" value="C:cohesin complex"/>
    <property type="evidence" value="ECO:0007669"/>
    <property type="project" value="TreeGrafter"/>
</dbReference>
<reference evidence="3" key="3">
    <citation type="journal article" date="2014" name="Nature">
        <title>Elephant shark genome provides unique insights into gnathostome evolution.</title>
        <authorList>
            <consortium name="International Elephant Shark Genome Sequencing Consortium"/>
            <person name="Venkatesh B."/>
            <person name="Lee A.P."/>
            <person name="Ravi V."/>
            <person name="Maurya A.K."/>
            <person name="Lian M.M."/>
            <person name="Swann J.B."/>
            <person name="Ohta Y."/>
            <person name="Flajnik M.F."/>
            <person name="Sutoh Y."/>
            <person name="Kasahara M."/>
            <person name="Hoon S."/>
            <person name="Gangu V."/>
            <person name="Roy S.W."/>
            <person name="Irimia M."/>
            <person name="Korzh V."/>
            <person name="Kondrychyn I."/>
            <person name="Lim Z.W."/>
            <person name="Tay B.H."/>
            <person name="Tohari S."/>
            <person name="Kong K.W."/>
            <person name="Ho S."/>
            <person name="Lorente-Galdos B."/>
            <person name="Quilez J."/>
            <person name="Marques-Bonet T."/>
            <person name="Raney B.J."/>
            <person name="Ingham P.W."/>
            <person name="Tay A."/>
            <person name="Hillier L.W."/>
            <person name="Minx P."/>
            <person name="Boehm T."/>
            <person name="Wilson R.K."/>
            <person name="Brenner S."/>
            <person name="Warren W.C."/>
        </authorList>
    </citation>
    <scope>NUCLEOTIDE SEQUENCE [LARGE SCALE GENOMIC DNA]</scope>
</reference>
<comment type="similarity">
    <text evidence="1">Belongs to the SCC3 family.</text>
</comment>
<dbReference type="InParanoid" id="A0A4W3J7T6"/>
<organism evidence="2 3">
    <name type="scientific">Callorhinchus milii</name>
    <name type="common">Ghost shark</name>
    <dbReference type="NCBI Taxonomy" id="7868"/>
    <lineage>
        <taxon>Eukaryota</taxon>
        <taxon>Metazoa</taxon>
        <taxon>Chordata</taxon>
        <taxon>Craniata</taxon>
        <taxon>Vertebrata</taxon>
        <taxon>Chondrichthyes</taxon>
        <taxon>Holocephali</taxon>
        <taxon>Chimaeriformes</taxon>
        <taxon>Callorhinchidae</taxon>
        <taxon>Callorhinchus</taxon>
    </lineage>
</organism>
<dbReference type="PANTHER" id="PTHR11199">
    <property type="entry name" value="STROMAL ANTIGEN"/>
    <property type="match status" value="1"/>
</dbReference>